<reference evidence="1 2" key="1">
    <citation type="submission" date="2020-09" db="EMBL/GenBank/DDBJ databases">
        <title>Roseomonas.</title>
        <authorList>
            <person name="Zhu W."/>
        </authorList>
    </citation>
    <scope>NUCLEOTIDE SEQUENCE [LARGE SCALE GENOMIC DNA]</scope>
    <source>
        <strain evidence="1 2">573</strain>
    </source>
</reference>
<name>A0ABS3KSR9_9PROT</name>
<dbReference type="RefSeq" id="WP_207417813.1">
    <property type="nucleotide sequence ID" value="NZ_CP061177.1"/>
</dbReference>
<gene>
    <name evidence="1" type="ORF">IAI61_13250</name>
</gene>
<sequence length="106" mass="11389">MQQRIEIARLTTILDRPRVINGFPLAAGTAVVWEDASHRRPQAATLPAPTEVLGVCMNGFLRVVEGGWVVGLADAQTIDDWTCAKGEVELTAAGRLRNCELSGTST</sequence>
<comment type="caution">
    <text evidence="1">The sequence shown here is derived from an EMBL/GenBank/DDBJ whole genome shotgun (WGS) entry which is preliminary data.</text>
</comment>
<evidence type="ECO:0000313" key="2">
    <source>
        <dbReference type="Proteomes" id="UP001518989"/>
    </source>
</evidence>
<dbReference type="EMBL" id="JACTNG010000007">
    <property type="protein sequence ID" value="MBO1080000.1"/>
    <property type="molecule type" value="Genomic_DNA"/>
</dbReference>
<accession>A0ABS3KSR9</accession>
<proteinExistence type="predicted"/>
<dbReference type="Proteomes" id="UP001518989">
    <property type="component" value="Unassembled WGS sequence"/>
</dbReference>
<keyword evidence="2" id="KW-1185">Reference proteome</keyword>
<organism evidence="1 2">
    <name type="scientific">Roseomonas haemaphysalidis</name>
    <dbReference type="NCBI Taxonomy" id="2768162"/>
    <lineage>
        <taxon>Bacteria</taxon>
        <taxon>Pseudomonadati</taxon>
        <taxon>Pseudomonadota</taxon>
        <taxon>Alphaproteobacteria</taxon>
        <taxon>Acetobacterales</taxon>
        <taxon>Roseomonadaceae</taxon>
        <taxon>Roseomonas</taxon>
    </lineage>
</organism>
<evidence type="ECO:0000313" key="1">
    <source>
        <dbReference type="EMBL" id="MBO1080000.1"/>
    </source>
</evidence>
<protein>
    <submittedName>
        <fullName evidence="1">Uncharacterized protein</fullName>
    </submittedName>
</protein>